<dbReference type="eggNOG" id="COG3436">
    <property type="taxonomic scope" value="Bacteria"/>
</dbReference>
<dbReference type="Pfam" id="PF03050">
    <property type="entry name" value="DDE_Tnp_IS66"/>
    <property type="match status" value="1"/>
</dbReference>
<dbReference type="HOGENOM" id="CLU_1459835_0_0_7"/>
<dbReference type="PANTHER" id="PTHR33678">
    <property type="entry name" value="BLL1576 PROTEIN"/>
    <property type="match status" value="1"/>
</dbReference>
<organism evidence="3 4">
    <name type="scientific">Myxococcus stipitatus (strain DSM 14675 / JCM 12634 / Mx s8)</name>
    <dbReference type="NCBI Taxonomy" id="1278073"/>
    <lineage>
        <taxon>Bacteria</taxon>
        <taxon>Pseudomonadati</taxon>
        <taxon>Myxococcota</taxon>
        <taxon>Myxococcia</taxon>
        <taxon>Myxococcales</taxon>
        <taxon>Cystobacterineae</taxon>
        <taxon>Myxococcaceae</taxon>
        <taxon>Myxococcus</taxon>
    </lineage>
</organism>
<dbReference type="InterPro" id="IPR004291">
    <property type="entry name" value="Transposase_IS66_central"/>
</dbReference>
<dbReference type="eggNOG" id="COG2801">
    <property type="taxonomic scope" value="Bacteria"/>
</dbReference>
<dbReference type="PANTHER" id="PTHR33678:SF1">
    <property type="entry name" value="BLL1576 PROTEIN"/>
    <property type="match status" value="1"/>
</dbReference>
<sequence length="185" mass="20841">MRFTAIQEEKANYPVAMLCRVLEVSRAGYYAWEGREASARQKANAALVERIQQVHQDSRRTYGSPRVQAELKAQGLPVGRHRVARQWDALTRFVEDVRLPLDNNASERALRVAALGRKDFLFVGHDRAGRNLAGLYSLVATCSANGINPREYLSDVLLRVQYHPASRLDELLPGPWSRRLAANTS</sequence>
<feature type="domain" description="Transposase IS66 central" evidence="1">
    <location>
        <begin position="35"/>
        <end position="130"/>
    </location>
</feature>
<dbReference type="AlphaFoldDB" id="L7UFY9"/>
<accession>L7UFY9</accession>
<dbReference type="EMBL" id="CP004025">
    <property type="protein sequence ID" value="AGC47886.1"/>
    <property type="molecule type" value="Genomic_DNA"/>
</dbReference>
<dbReference type="PATRIC" id="fig|1278073.3.peg.6709"/>
<evidence type="ECO:0000313" key="4">
    <source>
        <dbReference type="Proteomes" id="UP000011131"/>
    </source>
</evidence>
<feature type="domain" description="Transposase IS66 C-terminal" evidence="2">
    <location>
        <begin position="137"/>
        <end position="173"/>
    </location>
</feature>
<name>L7UFY9_MYXSD</name>
<dbReference type="KEGG" id="msd:MYSTI_06613"/>
<dbReference type="Pfam" id="PF13817">
    <property type="entry name" value="DDE_Tnp_IS66_C"/>
    <property type="match status" value="1"/>
</dbReference>
<protein>
    <submittedName>
        <fullName evidence="3">IS66 family transposase truncated</fullName>
    </submittedName>
</protein>
<proteinExistence type="predicted"/>
<dbReference type="InterPro" id="IPR039552">
    <property type="entry name" value="IS66_C"/>
</dbReference>
<dbReference type="Proteomes" id="UP000011131">
    <property type="component" value="Chromosome"/>
</dbReference>
<reference evidence="3 4" key="1">
    <citation type="journal article" date="2013" name="Genome Announc.">
        <title>Complete genome sequence of Myxococcus stipitatus strain DSM 14675, a fruiting myxobacterium.</title>
        <authorList>
            <person name="Huntley S."/>
            <person name="Kneip S."/>
            <person name="Treuner-Lange A."/>
            <person name="Sogaard-Andersen L."/>
        </authorList>
    </citation>
    <scope>NUCLEOTIDE SEQUENCE [LARGE SCALE GENOMIC DNA]</scope>
    <source>
        <strain evidence="4">DSM 14675 / JCM 12634 / Mx s8</strain>
    </source>
</reference>
<dbReference type="STRING" id="1278073.MYSTI_06613"/>
<evidence type="ECO:0000313" key="3">
    <source>
        <dbReference type="EMBL" id="AGC47886.1"/>
    </source>
</evidence>
<evidence type="ECO:0000259" key="2">
    <source>
        <dbReference type="Pfam" id="PF13817"/>
    </source>
</evidence>
<keyword evidence="4" id="KW-1185">Reference proteome</keyword>
<gene>
    <name evidence="3" type="ordered locus">MYSTI_06613</name>
</gene>
<evidence type="ECO:0000259" key="1">
    <source>
        <dbReference type="Pfam" id="PF03050"/>
    </source>
</evidence>
<dbReference type="InterPro" id="IPR052344">
    <property type="entry name" value="Transposase-related"/>
</dbReference>